<feature type="domain" description="EGF-like" evidence="13">
    <location>
        <begin position="458"/>
        <end position="497"/>
    </location>
</feature>
<organism evidence="14 15">
    <name type="scientific">Candidula unifasciata</name>
    <dbReference type="NCBI Taxonomy" id="100452"/>
    <lineage>
        <taxon>Eukaryota</taxon>
        <taxon>Metazoa</taxon>
        <taxon>Spiralia</taxon>
        <taxon>Lophotrochozoa</taxon>
        <taxon>Mollusca</taxon>
        <taxon>Gastropoda</taxon>
        <taxon>Heterobranchia</taxon>
        <taxon>Euthyneura</taxon>
        <taxon>Panpulmonata</taxon>
        <taxon>Eupulmonata</taxon>
        <taxon>Stylommatophora</taxon>
        <taxon>Helicina</taxon>
        <taxon>Helicoidea</taxon>
        <taxon>Geomitridae</taxon>
        <taxon>Candidula</taxon>
    </lineage>
</organism>
<evidence type="ECO:0000313" key="15">
    <source>
        <dbReference type="Proteomes" id="UP000678393"/>
    </source>
</evidence>
<dbReference type="FunFam" id="2.10.25.10:FF:000038">
    <property type="entry name" value="Fibrillin 2"/>
    <property type="match status" value="3"/>
</dbReference>
<dbReference type="EMBL" id="CAJHNH020002446">
    <property type="protein sequence ID" value="CAG5126735.1"/>
    <property type="molecule type" value="Genomic_DNA"/>
</dbReference>
<keyword evidence="8" id="KW-0106">Calcium</keyword>
<dbReference type="Pfam" id="PF22914">
    <property type="entry name" value="Fibulin_C"/>
    <property type="match status" value="1"/>
</dbReference>
<dbReference type="GO" id="GO:0005509">
    <property type="term" value="F:calcium ion binding"/>
    <property type="evidence" value="ECO:0007669"/>
    <property type="project" value="InterPro"/>
</dbReference>
<comment type="similarity">
    <text evidence="2">Belongs to the fibulin family.</text>
</comment>
<feature type="region of interest" description="Disordered" evidence="12">
    <location>
        <begin position="1"/>
        <end position="32"/>
    </location>
</feature>
<dbReference type="Pfam" id="PF14670">
    <property type="entry name" value="FXa_inhibition"/>
    <property type="match status" value="1"/>
</dbReference>
<dbReference type="InterPro" id="IPR000742">
    <property type="entry name" value="EGF"/>
</dbReference>
<dbReference type="PROSITE" id="PS50026">
    <property type="entry name" value="EGF_3"/>
    <property type="match status" value="3"/>
</dbReference>
<sequence>TYRYSNTNDISAVNDDNTQQSLHNESSGNIPAVGNQNVSHDEINECSVSHGHVCSHICVDLPKGFYCACPQGMYLDSRDNKTCISSSDLKAEVTPTPSDLNEEQDVEVESCELNNPCEQRCLDTKEGGIECRCYQGYRLASDLMSCEDIDECAEDAAVCAPGQKCVNTRGRFTCTSVQTVQCPVGFQLNQTSNQCQPIPVQCAIGFAYSSVSRTCEDINECGLGIDTCRAGERCENSIGSFACRRERHCGTGYTLDEESQKCIDNDECVLGTHNCDGGYRCQNIQGSFRCVPTACPEGYRFETSKGECVPVQCPAGLKPNEAGNCVDVDECEEIGLAVCGRHQRCVNTRGSYYCRNVVNCPAGYEPSESSGCQDIDECHRGTHKCSADQHCINRQGTYFCQCPRGMRHDSAGRCVDVDECSYGAAICPSNSRCVNTVGSFKCDCIDGLVSDDNDGCTDVDECEAEGVCQQNCVNVLGTFVCSCRRGYQLKDDKRSCEDIDECTQFGNRAGRSGVCGGKCINLPGSYRCECPDGWRLKPDGRSCEDINECKEHTAVCQHSESICINTRGSYKCPIVRCPDGFVKNNATGQQNSKLVTTEDGVICGKKECSLADLECWTNKTKTVSFQFLVLPSTEFVTAPLTLLMIHTVGYSMFPNLRLDILSGNELQQFDTVVMGDKAALRMLQPVKGVSDKEVVLQLENRDFTGNEVISRHITHVLMFFEVTHVK</sequence>
<feature type="domain" description="EGF-like" evidence="13">
    <location>
        <begin position="374"/>
        <end position="412"/>
    </location>
</feature>
<keyword evidence="4" id="KW-0272">Extracellular matrix</keyword>
<dbReference type="PANTHER" id="PTHR24034:SF111">
    <property type="entry name" value="FIBULIN-2-LIKE ISOFORM X1"/>
    <property type="match status" value="1"/>
</dbReference>
<dbReference type="PROSITE" id="PS01186">
    <property type="entry name" value="EGF_2"/>
    <property type="match status" value="3"/>
</dbReference>
<evidence type="ECO:0000256" key="11">
    <source>
        <dbReference type="PROSITE-ProRule" id="PRU00076"/>
    </source>
</evidence>
<dbReference type="PROSITE" id="PS00010">
    <property type="entry name" value="ASX_HYDROXYL"/>
    <property type="match status" value="4"/>
</dbReference>
<dbReference type="Gene3D" id="2.10.25.10">
    <property type="entry name" value="Laminin"/>
    <property type="match status" value="11"/>
</dbReference>
<name>A0A8S3ZFK7_9EUPU</name>
<comment type="subcellular location">
    <subcellularLocation>
        <location evidence="1">Secreted</location>
        <location evidence="1">Extracellular space</location>
        <location evidence="1">Extracellular matrix</location>
    </subcellularLocation>
</comment>
<dbReference type="FunFam" id="2.10.25.10:FF:000240">
    <property type="entry name" value="Vitamin K-dependent protein S"/>
    <property type="match status" value="1"/>
</dbReference>
<evidence type="ECO:0000256" key="7">
    <source>
        <dbReference type="ARBA" id="ARBA00022737"/>
    </source>
</evidence>
<dbReference type="PANTHER" id="PTHR24034">
    <property type="entry name" value="EGF-LIKE DOMAIN-CONTAINING PROTEIN"/>
    <property type="match status" value="1"/>
</dbReference>
<dbReference type="InterPro" id="IPR049883">
    <property type="entry name" value="NOTCH1_EGF-like"/>
</dbReference>
<dbReference type="InterPro" id="IPR018097">
    <property type="entry name" value="EGF_Ca-bd_CS"/>
</dbReference>
<dbReference type="FunFam" id="2.10.25.10:FF:000005">
    <property type="entry name" value="Fibrillin 2"/>
    <property type="match status" value="1"/>
</dbReference>
<accession>A0A8S3ZFK7</accession>
<keyword evidence="3" id="KW-0964">Secreted</keyword>
<protein>
    <recommendedName>
        <fullName evidence="13">EGF-like domain-containing protein</fullName>
    </recommendedName>
</protein>
<dbReference type="SMART" id="SM00181">
    <property type="entry name" value="EGF"/>
    <property type="match status" value="11"/>
</dbReference>
<keyword evidence="5 11" id="KW-0245">EGF-like domain</keyword>
<dbReference type="AlphaFoldDB" id="A0A8S3ZFK7"/>
<evidence type="ECO:0000259" key="13">
    <source>
        <dbReference type="PROSITE" id="PS50026"/>
    </source>
</evidence>
<dbReference type="SMART" id="SM00179">
    <property type="entry name" value="EGF_CA"/>
    <property type="match status" value="11"/>
</dbReference>
<evidence type="ECO:0000256" key="5">
    <source>
        <dbReference type="ARBA" id="ARBA00022536"/>
    </source>
</evidence>
<keyword evidence="7" id="KW-0677">Repeat</keyword>
<dbReference type="SUPFAM" id="SSF57184">
    <property type="entry name" value="Growth factor receptor domain"/>
    <property type="match status" value="5"/>
</dbReference>
<feature type="domain" description="EGF-like" evidence="13">
    <location>
        <begin position="416"/>
        <end position="454"/>
    </location>
</feature>
<evidence type="ECO:0000256" key="3">
    <source>
        <dbReference type="ARBA" id="ARBA00022525"/>
    </source>
</evidence>
<evidence type="ECO:0000313" key="14">
    <source>
        <dbReference type="EMBL" id="CAG5126735.1"/>
    </source>
</evidence>
<gene>
    <name evidence="14" type="ORF">CUNI_LOCUS12293</name>
</gene>
<dbReference type="CDD" id="cd00054">
    <property type="entry name" value="EGF_CA"/>
    <property type="match status" value="5"/>
</dbReference>
<proteinExistence type="inferred from homology"/>
<dbReference type="InterPro" id="IPR050751">
    <property type="entry name" value="ECM_structural_protein"/>
</dbReference>
<evidence type="ECO:0000256" key="4">
    <source>
        <dbReference type="ARBA" id="ARBA00022530"/>
    </source>
</evidence>
<evidence type="ECO:0000256" key="12">
    <source>
        <dbReference type="SAM" id="MobiDB-lite"/>
    </source>
</evidence>
<evidence type="ECO:0000256" key="6">
    <source>
        <dbReference type="ARBA" id="ARBA00022729"/>
    </source>
</evidence>
<dbReference type="OrthoDB" id="10022113at2759"/>
<feature type="disulfide bond" evidence="11">
    <location>
        <begin position="462"/>
        <end position="472"/>
    </location>
</feature>
<dbReference type="InterPro" id="IPR026823">
    <property type="entry name" value="cEGF"/>
</dbReference>
<feature type="non-terminal residue" evidence="14">
    <location>
        <position position="1"/>
    </location>
</feature>
<dbReference type="Pfam" id="PF07645">
    <property type="entry name" value="EGF_CA"/>
    <property type="match status" value="6"/>
</dbReference>
<evidence type="ECO:0000256" key="9">
    <source>
        <dbReference type="ARBA" id="ARBA00023157"/>
    </source>
</evidence>
<reference evidence="14" key="1">
    <citation type="submission" date="2021-04" db="EMBL/GenBank/DDBJ databases">
        <authorList>
            <consortium name="Molecular Ecology Group"/>
        </authorList>
    </citation>
    <scope>NUCLEOTIDE SEQUENCE</scope>
</reference>
<evidence type="ECO:0000256" key="8">
    <source>
        <dbReference type="ARBA" id="ARBA00022837"/>
    </source>
</evidence>
<evidence type="ECO:0000256" key="2">
    <source>
        <dbReference type="ARBA" id="ARBA00006127"/>
    </source>
</evidence>
<evidence type="ECO:0000256" key="1">
    <source>
        <dbReference type="ARBA" id="ARBA00004498"/>
    </source>
</evidence>
<dbReference type="InterPro" id="IPR000152">
    <property type="entry name" value="EGF-type_Asp/Asn_hydroxyl_site"/>
</dbReference>
<dbReference type="Pfam" id="PF12662">
    <property type="entry name" value="cEGF"/>
    <property type="match status" value="2"/>
</dbReference>
<dbReference type="Proteomes" id="UP000678393">
    <property type="component" value="Unassembled WGS sequence"/>
</dbReference>
<evidence type="ECO:0000256" key="10">
    <source>
        <dbReference type="ARBA" id="ARBA00023180"/>
    </source>
</evidence>
<keyword evidence="15" id="KW-1185">Reference proteome</keyword>
<dbReference type="PROSITE" id="PS01187">
    <property type="entry name" value="EGF_CA"/>
    <property type="match status" value="3"/>
</dbReference>
<dbReference type="InterPro" id="IPR001881">
    <property type="entry name" value="EGF-like_Ca-bd_dom"/>
</dbReference>
<dbReference type="InterPro" id="IPR055088">
    <property type="entry name" value="Fibulin_C"/>
</dbReference>
<comment type="caution">
    <text evidence="14">The sequence shown here is derived from an EMBL/GenBank/DDBJ whole genome shotgun (WGS) entry which is preliminary data.</text>
</comment>
<keyword evidence="10" id="KW-0325">Glycoprotein</keyword>
<comment type="caution">
    <text evidence="11">Lacks conserved residue(s) required for the propagation of feature annotation.</text>
</comment>
<keyword evidence="9 11" id="KW-1015">Disulfide bond</keyword>
<keyword evidence="6" id="KW-0732">Signal</keyword>
<dbReference type="InterPro" id="IPR009030">
    <property type="entry name" value="Growth_fac_rcpt_cys_sf"/>
</dbReference>